<dbReference type="GeneID" id="17282803"/>
<reference evidence="4" key="1">
    <citation type="journal article" date="2013" name="Nature">
        <title>Pan genome of the phytoplankton Emiliania underpins its global distribution.</title>
        <authorList>
            <person name="Read B.A."/>
            <person name="Kegel J."/>
            <person name="Klute M.J."/>
            <person name="Kuo A."/>
            <person name="Lefebvre S.C."/>
            <person name="Maumus F."/>
            <person name="Mayer C."/>
            <person name="Miller J."/>
            <person name="Monier A."/>
            <person name="Salamov A."/>
            <person name="Young J."/>
            <person name="Aguilar M."/>
            <person name="Claverie J.M."/>
            <person name="Frickenhaus S."/>
            <person name="Gonzalez K."/>
            <person name="Herman E.K."/>
            <person name="Lin Y.C."/>
            <person name="Napier J."/>
            <person name="Ogata H."/>
            <person name="Sarno A.F."/>
            <person name="Shmutz J."/>
            <person name="Schroeder D."/>
            <person name="de Vargas C."/>
            <person name="Verret F."/>
            <person name="von Dassow P."/>
            <person name="Valentin K."/>
            <person name="Van de Peer Y."/>
            <person name="Wheeler G."/>
            <person name="Dacks J.B."/>
            <person name="Delwiche C.F."/>
            <person name="Dyhrman S.T."/>
            <person name="Glockner G."/>
            <person name="John U."/>
            <person name="Richards T."/>
            <person name="Worden A.Z."/>
            <person name="Zhang X."/>
            <person name="Grigoriev I.V."/>
            <person name="Allen A.E."/>
            <person name="Bidle K."/>
            <person name="Borodovsky M."/>
            <person name="Bowler C."/>
            <person name="Brownlee C."/>
            <person name="Cock J.M."/>
            <person name="Elias M."/>
            <person name="Gladyshev V.N."/>
            <person name="Groth M."/>
            <person name="Guda C."/>
            <person name="Hadaegh A."/>
            <person name="Iglesias-Rodriguez M.D."/>
            <person name="Jenkins J."/>
            <person name="Jones B.M."/>
            <person name="Lawson T."/>
            <person name="Leese F."/>
            <person name="Lindquist E."/>
            <person name="Lobanov A."/>
            <person name="Lomsadze A."/>
            <person name="Malik S.B."/>
            <person name="Marsh M.E."/>
            <person name="Mackinder L."/>
            <person name="Mock T."/>
            <person name="Mueller-Roeber B."/>
            <person name="Pagarete A."/>
            <person name="Parker M."/>
            <person name="Probert I."/>
            <person name="Quesneville H."/>
            <person name="Raines C."/>
            <person name="Rensing S.A."/>
            <person name="Riano-Pachon D.M."/>
            <person name="Richier S."/>
            <person name="Rokitta S."/>
            <person name="Shiraiwa Y."/>
            <person name="Soanes D.M."/>
            <person name="van der Giezen M."/>
            <person name="Wahlund T.M."/>
            <person name="Williams B."/>
            <person name="Wilson W."/>
            <person name="Wolfe G."/>
            <person name="Wurch L.L."/>
        </authorList>
    </citation>
    <scope>NUCLEOTIDE SEQUENCE</scope>
</reference>
<dbReference type="PaxDb" id="2903-EOD22659"/>
<dbReference type="Pfam" id="PF11360">
    <property type="entry name" value="DUF3110"/>
    <property type="match status" value="1"/>
</dbReference>
<dbReference type="RefSeq" id="XP_005789962.1">
    <property type="nucleotide sequence ID" value="XM_005789905.1"/>
</dbReference>
<proteinExistence type="predicted"/>
<dbReference type="EnsemblProtists" id="EOD37533">
    <property type="protein sequence ID" value="EOD37533"/>
    <property type="gene ID" value="EMIHUDRAFT_423219"/>
</dbReference>
<keyword evidence="2" id="KW-0732">Signal</keyword>
<accession>A0A0D3JGM4</accession>
<organism evidence="3 4">
    <name type="scientific">Emiliania huxleyi (strain CCMP1516)</name>
    <dbReference type="NCBI Taxonomy" id="280463"/>
    <lineage>
        <taxon>Eukaryota</taxon>
        <taxon>Haptista</taxon>
        <taxon>Haptophyta</taxon>
        <taxon>Prymnesiophyceae</taxon>
        <taxon>Isochrysidales</taxon>
        <taxon>Noelaerhabdaceae</taxon>
        <taxon>Emiliania</taxon>
    </lineage>
</organism>
<dbReference type="InterPro" id="IPR021503">
    <property type="entry name" value="DUF3110"/>
</dbReference>
<dbReference type="GeneID" id="17268203"/>
<evidence type="ECO:0000313" key="3">
    <source>
        <dbReference type="EnsemblProtists" id="EOD22659"/>
    </source>
</evidence>
<dbReference type="RefSeq" id="XP_005775088.1">
    <property type="nucleotide sequence ID" value="XM_005775031.1"/>
</dbReference>
<evidence type="ECO:0000256" key="2">
    <source>
        <dbReference type="SAM" id="SignalP"/>
    </source>
</evidence>
<sequence>MLLTLAAAATALVSLPRAPLATLPVPRAAVSMNADSWENELRQGLRAAQSNGIAFGKARPVLGSVEGAWVLLFNAQQPDEGVYTLQGGAGFATGRAGAGPGRRTYLVGFSEKDDAESFVALLEAETFDVASPSLWSSPQLQQFCDAANFDLALVPAGAMLFPPSQNVYDHAAFEEAGLGPPPGSRIGMEGPPRSPEWSAEERARKRSRRESEEAARLEKLRQQLEARWEGEDA</sequence>
<reference evidence="3" key="2">
    <citation type="submission" date="2024-10" db="UniProtKB">
        <authorList>
            <consortium name="EnsemblProtists"/>
        </authorList>
    </citation>
    <scope>IDENTIFICATION</scope>
</reference>
<protein>
    <submittedName>
        <fullName evidence="3">Uncharacterized protein</fullName>
    </submittedName>
</protein>
<dbReference type="EnsemblProtists" id="EOD22659">
    <property type="protein sequence ID" value="EOD22659"/>
    <property type="gene ID" value="EMIHUDRAFT_444216"/>
</dbReference>
<feature type="signal peptide" evidence="2">
    <location>
        <begin position="1"/>
        <end position="21"/>
    </location>
</feature>
<dbReference type="STRING" id="2903.R1EP58"/>
<feature type="compositionally biased region" description="Basic and acidic residues" evidence="1">
    <location>
        <begin position="199"/>
        <end position="216"/>
    </location>
</feature>
<dbReference type="AlphaFoldDB" id="A0A0D3JGM4"/>
<evidence type="ECO:0000313" key="4">
    <source>
        <dbReference type="Proteomes" id="UP000013827"/>
    </source>
</evidence>
<feature type="region of interest" description="Disordered" evidence="1">
    <location>
        <begin position="174"/>
        <end position="216"/>
    </location>
</feature>
<name>A0A0D3JGM4_EMIH1</name>
<dbReference type="HOGENOM" id="CLU_1191769_0_0_1"/>
<dbReference type="KEGG" id="ehx:EMIHUDRAFT_444216"/>
<keyword evidence="4" id="KW-1185">Reference proteome</keyword>
<feature type="chain" id="PRO_5044053560" evidence="2">
    <location>
        <begin position="22"/>
        <end position="233"/>
    </location>
</feature>
<dbReference type="KEGG" id="ehx:EMIHUDRAFT_423219"/>
<dbReference type="Proteomes" id="UP000013827">
    <property type="component" value="Unassembled WGS sequence"/>
</dbReference>
<evidence type="ECO:0000256" key="1">
    <source>
        <dbReference type="SAM" id="MobiDB-lite"/>
    </source>
</evidence>